<feature type="domain" description="Protein FecR C-terminal" evidence="3">
    <location>
        <begin position="254"/>
        <end position="323"/>
    </location>
</feature>
<dbReference type="PANTHER" id="PTHR30273">
    <property type="entry name" value="PERIPLASMIC SIGNAL SENSOR AND SIGMA FACTOR ACTIVATOR FECR-RELATED"/>
    <property type="match status" value="1"/>
</dbReference>
<organism evidence="4 5">
    <name type="scientific">Bacteroides fragilis</name>
    <dbReference type="NCBI Taxonomy" id="817"/>
    <lineage>
        <taxon>Bacteria</taxon>
        <taxon>Pseudomonadati</taxon>
        <taxon>Bacteroidota</taxon>
        <taxon>Bacteroidia</taxon>
        <taxon>Bacteroidales</taxon>
        <taxon>Bacteroidaceae</taxon>
        <taxon>Bacteroides</taxon>
    </lineage>
</organism>
<evidence type="ECO:0000313" key="5">
    <source>
        <dbReference type="Proteomes" id="UP000501467"/>
    </source>
</evidence>
<evidence type="ECO:0000256" key="1">
    <source>
        <dbReference type="SAM" id="Phobius"/>
    </source>
</evidence>
<dbReference type="Gene3D" id="2.60.120.1440">
    <property type="match status" value="1"/>
</dbReference>
<dbReference type="Pfam" id="PF16344">
    <property type="entry name" value="FecR_C"/>
    <property type="match status" value="1"/>
</dbReference>
<accession>A0AAP9SXF5</accession>
<dbReference type="InterPro" id="IPR032508">
    <property type="entry name" value="FecR_C"/>
</dbReference>
<dbReference type="RefSeq" id="WP_005781048.1">
    <property type="nucleotide sequence ID" value="NZ_CP054003.1"/>
</dbReference>
<feature type="transmembrane region" description="Helical" evidence="1">
    <location>
        <begin position="82"/>
        <end position="102"/>
    </location>
</feature>
<dbReference type="Pfam" id="PF04773">
    <property type="entry name" value="FecR"/>
    <property type="match status" value="1"/>
</dbReference>
<dbReference type="PIRSF" id="PIRSF018266">
    <property type="entry name" value="FecR"/>
    <property type="match status" value="1"/>
</dbReference>
<feature type="domain" description="FecR protein" evidence="2">
    <location>
        <begin position="117"/>
        <end position="208"/>
    </location>
</feature>
<dbReference type="Gene3D" id="3.55.50.30">
    <property type="match status" value="1"/>
</dbReference>
<keyword evidence="1" id="KW-0472">Membrane</keyword>
<evidence type="ECO:0000259" key="2">
    <source>
        <dbReference type="Pfam" id="PF04773"/>
    </source>
</evidence>
<evidence type="ECO:0000259" key="3">
    <source>
        <dbReference type="Pfam" id="PF16344"/>
    </source>
</evidence>
<sequence>MKNYIQRIIRLFAASDPDKKVTGEIHQWLLDQEHTEEKETALHDLWNETEGKVDQTTWDSLASVYTKVGANSRGRHQPRIRFAYYAAAIALLIVSVSVTFQMTKQHFTEAPLIENITPDGRLSTLRLPDGSIVETNSGSILLYPEKFKGETRTVYLIGEANFKVKKNTGQPFIVRSGTMAVTALGTEFNVAAYPEENEMIATLIHGKIKVECDNGKESYIVTPGQQVTYHKSTGKSKLAEANIEDVTAWQKGMYVFRGVTIPAILNELERRYAVTFQYNANLFNDDKFNFRFREKSTLEDILNIMQEVVGGFNHELKGNICYIKRDAKKIK</sequence>
<dbReference type="AlphaFoldDB" id="A0AAP9SXF5"/>
<evidence type="ECO:0000313" key="4">
    <source>
        <dbReference type="EMBL" id="QKH86640.1"/>
    </source>
</evidence>
<protein>
    <submittedName>
        <fullName evidence="4">DUF4974 domain-containing protein</fullName>
    </submittedName>
</protein>
<dbReference type="Proteomes" id="UP000501467">
    <property type="component" value="Chromosome"/>
</dbReference>
<dbReference type="PANTHER" id="PTHR30273:SF2">
    <property type="entry name" value="PROTEIN FECR"/>
    <property type="match status" value="1"/>
</dbReference>
<proteinExistence type="predicted"/>
<name>A0AAP9SXF5_BACFG</name>
<dbReference type="FunFam" id="2.60.120.1440:FF:000001">
    <property type="entry name" value="Putative anti-sigma factor"/>
    <property type="match status" value="1"/>
</dbReference>
<dbReference type="GO" id="GO:0016989">
    <property type="term" value="F:sigma factor antagonist activity"/>
    <property type="evidence" value="ECO:0007669"/>
    <property type="project" value="TreeGrafter"/>
</dbReference>
<keyword evidence="1" id="KW-1133">Transmembrane helix</keyword>
<keyword evidence="1" id="KW-0812">Transmembrane</keyword>
<dbReference type="InterPro" id="IPR012373">
    <property type="entry name" value="Ferrdict_sens_TM"/>
</dbReference>
<dbReference type="InterPro" id="IPR006860">
    <property type="entry name" value="FecR"/>
</dbReference>
<gene>
    <name evidence="4" type="ORF">FOC69_20715</name>
</gene>
<reference evidence="4 5" key="1">
    <citation type="submission" date="2020-05" db="EMBL/GenBank/DDBJ databases">
        <title>FDA dAtabase for Regulatory Grade micrObial Sequences (FDA-ARGOS): Supporting development and validation of Infectious Disease Dx tests.</title>
        <authorList>
            <person name="Bojja K."/>
            <person name="Kessler A."/>
            <person name="Tallon L."/>
            <person name="Sadzewicz L."/>
            <person name="Zhao X."/>
            <person name="Vavikolanu K."/>
            <person name="Mehta A."/>
            <person name="Aluvathingal J."/>
            <person name="Nadendla S."/>
            <person name="Myers T."/>
            <person name="Yan Y."/>
            <person name="Sichtig H."/>
        </authorList>
    </citation>
    <scope>NUCLEOTIDE SEQUENCE [LARGE SCALE GENOMIC DNA]</scope>
    <source>
        <strain evidence="4 5">FDAARGOS_763</strain>
    </source>
</reference>
<dbReference type="EMBL" id="CP054003">
    <property type="protein sequence ID" value="QKH86640.1"/>
    <property type="molecule type" value="Genomic_DNA"/>
</dbReference>